<proteinExistence type="predicted"/>
<gene>
    <name evidence="1" type="ORF">Pan54_21770</name>
</gene>
<keyword evidence="2" id="KW-1185">Reference proteome</keyword>
<organism evidence="1 2">
    <name type="scientific">Rubinisphaera italica</name>
    <dbReference type="NCBI Taxonomy" id="2527969"/>
    <lineage>
        <taxon>Bacteria</taxon>
        <taxon>Pseudomonadati</taxon>
        <taxon>Planctomycetota</taxon>
        <taxon>Planctomycetia</taxon>
        <taxon>Planctomycetales</taxon>
        <taxon>Planctomycetaceae</taxon>
        <taxon>Rubinisphaera</taxon>
    </lineage>
</organism>
<dbReference type="AlphaFoldDB" id="A0A5C5XGC0"/>
<comment type="caution">
    <text evidence="1">The sequence shown here is derived from an EMBL/GenBank/DDBJ whole genome shotgun (WGS) entry which is preliminary data.</text>
</comment>
<name>A0A5C5XGC0_9PLAN</name>
<dbReference type="EMBL" id="SJPG01000001">
    <property type="protein sequence ID" value="TWT61441.1"/>
    <property type="molecule type" value="Genomic_DNA"/>
</dbReference>
<evidence type="ECO:0000313" key="2">
    <source>
        <dbReference type="Proteomes" id="UP000316095"/>
    </source>
</evidence>
<dbReference type="Proteomes" id="UP000316095">
    <property type="component" value="Unassembled WGS sequence"/>
</dbReference>
<evidence type="ECO:0000313" key="1">
    <source>
        <dbReference type="EMBL" id="TWT61441.1"/>
    </source>
</evidence>
<reference evidence="1 2" key="1">
    <citation type="submission" date="2019-02" db="EMBL/GenBank/DDBJ databases">
        <title>Deep-cultivation of Planctomycetes and their phenomic and genomic characterization uncovers novel biology.</title>
        <authorList>
            <person name="Wiegand S."/>
            <person name="Jogler M."/>
            <person name="Boedeker C."/>
            <person name="Pinto D."/>
            <person name="Vollmers J."/>
            <person name="Rivas-Marin E."/>
            <person name="Kohn T."/>
            <person name="Peeters S.H."/>
            <person name="Heuer A."/>
            <person name="Rast P."/>
            <person name="Oberbeckmann S."/>
            <person name="Bunk B."/>
            <person name="Jeske O."/>
            <person name="Meyerdierks A."/>
            <person name="Storesund J.E."/>
            <person name="Kallscheuer N."/>
            <person name="Luecker S."/>
            <person name="Lage O.M."/>
            <person name="Pohl T."/>
            <person name="Merkel B.J."/>
            <person name="Hornburger P."/>
            <person name="Mueller R.-W."/>
            <person name="Bruemmer F."/>
            <person name="Labrenz M."/>
            <person name="Spormann A.M."/>
            <person name="Op Den Camp H."/>
            <person name="Overmann J."/>
            <person name="Amann R."/>
            <person name="Jetten M.S.M."/>
            <person name="Mascher T."/>
            <person name="Medema M.H."/>
            <person name="Devos D.P."/>
            <person name="Kaster A.-K."/>
            <person name="Ovreas L."/>
            <person name="Rohde M."/>
            <person name="Galperin M.Y."/>
            <person name="Jogler C."/>
        </authorList>
    </citation>
    <scope>NUCLEOTIDE SEQUENCE [LARGE SCALE GENOMIC DNA]</scope>
    <source>
        <strain evidence="1 2">Pan54</strain>
    </source>
</reference>
<accession>A0A5C5XGC0</accession>
<sequence>MIHTKTITLLTQIRVAGALGEKSLNFKTSGAPAKVERHRHSKFFGVQVLPGVIFVINHQIQVPLVKRGSLWLVVHSFSDDLCGSKSKLF</sequence>
<protein>
    <submittedName>
        <fullName evidence="1">Uncharacterized protein</fullName>
    </submittedName>
</protein>